<dbReference type="SUPFAM" id="SSF47473">
    <property type="entry name" value="EF-hand"/>
    <property type="match status" value="1"/>
</dbReference>
<dbReference type="OrthoDB" id="167420at2759"/>
<dbReference type="InterPro" id="IPR011992">
    <property type="entry name" value="EF-hand-dom_pair"/>
</dbReference>
<protein>
    <submittedName>
        <fullName evidence="3">Uncharacterized protein</fullName>
    </submittedName>
</protein>
<dbReference type="PANTHER" id="PTHR44156">
    <property type="entry name" value="SUPERNUMERARY LIMBS, ISOFORM B-RELATED"/>
    <property type="match status" value="1"/>
</dbReference>
<dbReference type="PROSITE" id="PS50082">
    <property type="entry name" value="WD_REPEATS_2"/>
    <property type="match status" value="1"/>
</dbReference>
<evidence type="ECO:0000256" key="2">
    <source>
        <dbReference type="SAM" id="MobiDB-lite"/>
    </source>
</evidence>
<evidence type="ECO:0000313" key="3">
    <source>
        <dbReference type="EMBL" id="CCI49182.1"/>
    </source>
</evidence>
<comment type="caution">
    <text evidence="3">The sequence shown here is derived from an EMBL/GenBank/DDBJ whole genome shotgun (WGS) entry which is preliminary data.</text>
</comment>
<feature type="region of interest" description="Disordered" evidence="2">
    <location>
        <begin position="856"/>
        <end position="878"/>
    </location>
</feature>
<dbReference type="InterPro" id="IPR015943">
    <property type="entry name" value="WD40/YVTN_repeat-like_dom_sf"/>
</dbReference>
<evidence type="ECO:0000313" key="4">
    <source>
        <dbReference type="Proteomes" id="UP000053237"/>
    </source>
</evidence>
<dbReference type="Pfam" id="PF00400">
    <property type="entry name" value="WD40"/>
    <property type="match status" value="2"/>
</dbReference>
<keyword evidence="1" id="KW-0853">WD repeat</keyword>
<sequence>MHLYYAKRYDMFICVLCAIARSHTVLKEYLIMCMEPQTLQQIALFSGDTFEQLDCCSFDSNTSTLIIASTQVSPIVQAVNRRDTAVKGRSYLTMLTVVIDSSEVTTAHCEYHLEKKDQVETLDRTAMICVSESCVRMVTVAQTNDKVPDQSLLVEYAMQSKPSAFAGSHCLIRRQRLACAGVISSLAISQDSLWLFVGLEDGTIHIWCMDSSISCEHVFGSTSFMAQEKLHDSKCYPIRSIIIKRHESFLPGDLEIFATDESATTTHWRFSCIDRMIVGASVSLSMHVVGLYRAIQHQKFHTTLSTVIDDGTVKTHLLLLIQSNVISIVGMLDAQDVLWKTPKESILGMCSASEMDQSPVFVTIGTEKNSHVRMLLPCKEKLSSIDFGMYAFTDIEAHKDPMGASVSALYCFQEDGAQELWVVIGSSNSTCDLYLSTSEQFTKMAWLSPQLQGTAVSTILYIDRVNANLYNYRKEAHDTKTAMQNRGFLCVGYTDGHIGIWYLSSVLPCKALALKYLQKNHSTSLCHLTCIRAHRKCRTTSKLVAISIDGLLKIWKFPAMAISHTISTTLRESALISAMELIAENQHHPDIAVVGNESGALSVWNLDDSTNLHVSNEHKRRISSIVSIPSSLGREFATASWDSSIIIWEVVVTFVRLKRQIQVDSPIIGLACNSLHFIIAYSHEICGLGYERDVRRVYAAENREAPQIGINEIQTAQDPPSPSESSITESHDEGSDITKLMTYLHQFIVNYGLRNTIAAEQLCDFVTSIPTLVSNGKSNRRATFDLRKFFHAHQIGPTERLDEDACAKALYAFICRESAPLVKKRTRTLRTEPRCTRYNELGEKVIVQKRERIATAQDATGSRTARRERHATSTDKQRGSIVQMIPKDESLKIVVISNQFRAHWDDKCCWCGDRGEILIERKEQVRKRCLRCGNKANIYNIEKEDIPLHFSSTFLDRLCLVAVSIMAEQSQAIISQRPLRKDGYRSFHDVVFQLFERKYGMRDLILHKVKLLIISIALQRTSCDVAFVLAAFFGILTDHAGYEAPKELVAFCISAEAWLISRDAIITRSENHELHRYVPIASALACIKDISDYLIVSPRLLSDILAALSGCHNHQLGLNRMVRVIIQVWQQDEIDLEGARCALFGVSIASESIHSQSVSTNLDKLQFLLTCFLFHDPHRSGAVPENVFQQVWLKLRHFWIADSLYFDAEEAIHLALCAIILRFRDTEHDGAISYIDFWAMLYLTRNKQTAEMLSLHRMTVFCQDHRLGIPSETQDAILTFMQRVRKSNLPKYNHNVDYDVTWLYPMDHTVSTLYQQGTFHLKKLMHSSLSAEMLLDKQMECTTAGLYIDGEHPVLRHCHSTPVLCSKTSPAQEFSHARFDSKREIKSRKTDRKPATIYQQEVVLKERDEIPTLPPVVMTAASVKPIATAARSIKAQLLEAVGTNAKSQRCSDGIHHREDSELLHRITLRSIEQQETRKKAMAQALSEARRRVRQARGFSAPLKKRVVRKKIRLGLLEKVLCVAEDSSSMTTAHSARTLPDPSLQEEAFSPHPQLVDAGKEDENLSCDDENSVEESQVFADESVSETLNAAGDTLESEPQHESVDDTFTVFEEDLEAIAPPAEATDSQTNSIDEMEFPQSLSREPDSDTFSQLGYRVPEKSECDDRTEQQVKAIRERDVSEEDERTTASSLMSQLAKTRLRLDDATEEALYREKALYPLEQEVVLSKELEKAMRKKWNDIFEANERLLFHGCKHREQSPADNSVSELCTERQLGFPSELAIGEELHGMLSKPGSCALYQYTWSREHGQVDNDSFPVIKVQLCSFQGSADMFMSTDWKTPSRAHQWSSVRIEQDGDDFDKDAPRSTRTISIHAHEIAGLSSGIGTATSITFYVTATARSANTRYSISVMSPVRDRRHSNAGDLEEVVGDESIATESFDQTDNLPLGRLSLIPVEVDRIHHNQAKHRQSTLLDLRTPQRSIPKLAPVQKPSTLSTRRMIEYMPKPVAYSLSKLDK</sequence>
<gene>
    <name evidence="3" type="ORF">BN9_104640</name>
</gene>
<dbReference type="Gene3D" id="2.130.10.10">
    <property type="entry name" value="YVTN repeat-like/Quinoprotein amine dehydrogenase"/>
    <property type="match status" value="1"/>
</dbReference>
<name>A0A024GQW3_9STRA</name>
<dbReference type="Proteomes" id="UP000053237">
    <property type="component" value="Unassembled WGS sequence"/>
</dbReference>
<dbReference type="InterPro" id="IPR001680">
    <property type="entry name" value="WD40_rpt"/>
</dbReference>
<reference evidence="3 4" key="1">
    <citation type="submission" date="2012-05" db="EMBL/GenBank/DDBJ databases">
        <title>Recombination and specialization in a pathogen metapopulation.</title>
        <authorList>
            <person name="Gardiner A."/>
            <person name="Kemen E."/>
            <person name="Schultz-Larsen T."/>
            <person name="MacLean D."/>
            <person name="Van Oosterhout C."/>
            <person name="Jones J.D.G."/>
        </authorList>
    </citation>
    <scope>NUCLEOTIDE SEQUENCE [LARGE SCALE GENOMIC DNA]</scope>
    <source>
        <strain evidence="3 4">Ac Nc2</strain>
    </source>
</reference>
<feature type="repeat" description="WD" evidence="1">
    <location>
        <begin position="615"/>
        <end position="650"/>
    </location>
</feature>
<dbReference type="EMBL" id="CAIX01000280">
    <property type="protein sequence ID" value="CCI49182.1"/>
    <property type="molecule type" value="Genomic_DNA"/>
</dbReference>
<keyword evidence="4" id="KW-1185">Reference proteome</keyword>
<feature type="region of interest" description="Disordered" evidence="2">
    <location>
        <begin position="1528"/>
        <end position="1547"/>
    </location>
</feature>
<dbReference type="SUPFAM" id="SSF50978">
    <property type="entry name" value="WD40 repeat-like"/>
    <property type="match status" value="1"/>
</dbReference>
<dbReference type="STRING" id="65357.A0A024GQW3"/>
<dbReference type="SMART" id="SM00320">
    <property type="entry name" value="WD40"/>
    <property type="match status" value="3"/>
</dbReference>
<proteinExistence type="predicted"/>
<dbReference type="InParanoid" id="A0A024GQW3"/>
<evidence type="ECO:0000256" key="1">
    <source>
        <dbReference type="PROSITE-ProRule" id="PRU00221"/>
    </source>
</evidence>
<dbReference type="InterPro" id="IPR036322">
    <property type="entry name" value="WD40_repeat_dom_sf"/>
</dbReference>
<organism evidence="3 4">
    <name type="scientific">Albugo candida</name>
    <dbReference type="NCBI Taxonomy" id="65357"/>
    <lineage>
        <taxon>Eukaryota</taxon>
        <taxon>Sar</taxon>
        <taxon>Stramenopiles</taxon>
        <taxon>Oomycota</taxon>
        <taxon>Peronosporomycetes</taxon>
        <taxon>Albuginales</taxon>
        <taxon>Albuginaceae</taxon>
        <taxon>Albugo</taxon>
    </lineage>
</organism>
<dbReference type="InterPro" id="IPR053299">
    <property type="entry name" value="ASTRA_WD_repeat"/>
</dbReference>
<feature type="region of interest" description="Disordered" evidence="2">
    <location>
        <begin position="709"/>
        <end position="731"/>
    </location>
</feature>
<accession>A0A024GQW3</accession>